<feature type="region of interest" description="Disordered" evidence="3">
    <location>
        <begin position="360"/>
        <end position="389"/>
    </location>
</feature>
<evidence type="ECO:0000256" key="3">
    <source>
        <dbReference type="SAM" id="MobiDB-lite"/>
    </source>
</evidence>
<proteinExistence type="inferred from homology"/>
<dbReference type="AlphaFoldDB" id="A0A2V3TZW5"/>
<dbReference type="PANTHER" id="PTHR30469">
    <property type="entry name" value="MULTIDRUG RESISTANCE PROTEIN MDTA"/>
    <property type="match status" value="1"/>
</dbReference>
<dbReference type="EMBL" id="QJJK01000010">
    <property type="protein sequence ID" value="PXW55176.1"/>
    <property type="molecule type" value="Genomic_DNA"/>
</dbReference>
<dbReference type="Gene3D" id="2.40.30.170">
    <property type="match status" value="1"/>
</dbReference>
<dbReference type="Gene3D" id="1.10.287.470">
    <property type="entry name" value="Helix hairpin bin"/>
    <property type="match status" value="1"/>
</dbReference>
<accession>A0A2V3TZW5</accession>
<dbReference type="InterPro" id="IPR058627">
    <property type="entry name" value="MdtA-like_C"/>
</dbReference>
<dbReference type="Gene3D" id="2.40.50.100">
    <property type="match status" value="1"/>
</dbReference>
<dbReference type="SUPFAM" id="SSF111369">
    <property type="entry name" value="HlyD-like secretion proteins"/>
    <property type="match status" value="1"/>
</dbReference>
<evidence type="ECO:0000259" key="4">
    <source>
        <dbReference type="Pfam" id="PF25967"/>
    </source>
</evidence>
<name>A0A2V3TZW5_9HYPH</name>
<sequence length="389" mass="41336">MIPHSRRQLRFPRAPGLRLTMAAMLILTLAACQDEAVAPSEGRPVRVVTVEAGKLSSDIKLSGEIQAEKNVGLAFRIGGRVIERQVNVGDRVAAGQVVARLDPTLERNELTAAKAALQAARGEVNTARNMFERQERLMAQGFTTRPRFDQALKAEETAQAQLENAEAQLELAQDRLGFTELRAGIAGIVTARTIEPGEVVQPGQVVIQLAREDGRDAVFNVPARLLETQVGDSTIRVALADAPTVTALGRIREVSPQADPVTRTFTVKVGLIDPPAAMQLGATVVGTLEVSTAAIITIPASALTQQGQSPAVWIVDPASSTVSLRNVDILRFDPDDVIVSQGLEPGEIIVSGGIQALHPGQRVRPLPVTPDPARSAAARPASRPAIPPS</sequence>
<dbReference type="Gene3D" id="2.40.420.20">
    <property type="match status" value="1"/>
</dbReference>
<dbReference type="Proteomes" id="UP000248021">
    <property type="component" value="Unassembled WGS sequence"/>
</dbReference>
<feature type="compositionally biased region" description="Low complexity" evidence="3">
    <location>
        <begin position="371"/>
        <end position="389"/>
    </location>
</feature>
<comment type="similarity">
    <text evidence="1">Belongs to the membrane fusion protein (MFP) (TC 8.A.1) family.</text>
</comment>
<evidence type="ECO:0000256" key="2">
    <source>
        <dbReference type="SAM" id="Coils"/>
    </source>
</evidence>
<feature type="coiled-coil region" evidence="2">
    <location>
        <begin position="110"/>
        <end position="182"/>
    </location>
</feature>
<dbReference type="Pfam" id="PF25973">
    <property type="entry name" value="BSH_CzcB"/>
    <property type="match status" value="1"/>
</dbReference>
<evidence type="ECO:0000256" key="1">
    <source>
        <dbReference type="ARBA" id="ARBA00009477"/>
    </source>
</evidence>
<protein>
    <submittedName>
        <fullName evidence="6">RND family efflux transporter MFP subunit</fullName>
    </submittedName>
</protein>
<dbReference type="InterPro" id="IPR006143">
    <property type="entry name" value="RND_pump_MFP"/>
</dbReference>
<evidence type="ECO:0000259" key="5">
    <source>
        <dbReference type="Pfam" id="PF25973"/>
    </source>
</evidence>
<comment type="caution">
    <text evidence="6">The sequence shown here is derived from an EMBL/GenBank/DDBJ whole genome shotgun (WGS) entry which is preliminary data.</text>
</comment>
<dbReference type="Pfam" id="PF25967">
    <property type="entry name" value="RND-MFP_C"/>
    <property type="match status" value="1"/>
</dbReference>
<keyword evidence="2" id="KW-0175">Coiled coil</keyword>
<dbReference type="GO" id="GO:0015562">
    <property type="term" value="F:efflux transmembrane transporter activity"/>
    <property type="evidence" value="ECO:0007669"/>
    <property type="project" value="TreeGrafter"/>
</dbReference>
<dbReference type="NCBIfam" id="TIGR01730">
    <property type="entry name" value="RND_mfp"/>
    <property type="match status" value="1"/>
</dbReference>
<keyword evidence="7" id="KW-1185">Reference proteome</keyword>
<dbReference type="GO" id="GO:1990281">
    <property type="term" value="C:efflux pump complex"/>
    <property type="evidence" value="ECO:0007669"/>
    <property type="project" value="TreeGrafter"/>
</dbReference>
<dbReference type="InterPro" id="IPR058647">
    <property type="entry name" value="BSH_CzcB-like"/>
</dbReference>
<feature type="domain" description="CzcB-like barrel-sandwich hybrid" evidence="5">
    <location>
        <begin position="74"/>
        <end position="210"/>
    </location>
</feature>
<dbReference type="PROSITE" id="PS51257">
    <property type="entry name" value="PROKAR_LIPOPROTEIN"/>
    <property type="match status" value="1"/>
</dbReference>
<organism evidence="6 7">
    <name type="scientific">Chelatococcus asaccharovorans</name>
    <dbReference type="NCBI Taxonomy" id="28210"/>
    <lineage>
        <taxon>Bacteria</taxon>
        <taxon>Pseudomonadati</taxon>
        <taxon>Pseudomonadota</taxon>
        <taxon>Alphaproteobacteria</taxon>
        <taxon>Hyphomicrobiales</taxon>
        <taxon>Chelatococcaceae</taxon>
        <taxon>Chelatococcus</taxon>
    </lineage>
</organism>
<evidence type="ECO:0000313" key="6">
    <source>
        <dbReference type="EMBL" id="PXW55176.1"/>
    </source>
</evidence>
<evidence type="ECO:0000313" key="7">
    <source>
        <dbReference type="Proteomes" id="UP000248021"/>
    </source>
</evidence>
<gene>
    <name evidence="6" type="ORF">C7450_110115</name>
</gene>
<feature type="domain" description="Multidrug resistance protein MdtA-like C-terminal permuted SH3" evidence="4">
    <location>
        <begin position="296"/>
        <end position="355"/>
    </location>
</feature>
<reference evidence="6 7" key="1">
    <citation type="submission" date="2018-05" db="EMBL/GenBank/DDBJ databases">
        <title>Genomic Encyclopedia of Type Strains, Phase IV (KMG-IV): sequencing the most valuable type-strain genomes for metagenomic binning, comparative biology and taxonomic classification.</title>
        <authorList>
            <person name="Goeker M."/>
        </authorList>
    </citation>
    <scope>NUCLEOTIDE SEQUENCE [LARGE SCALE GENOMIC DNA]</scope>
    <source>
        <strain evidence="6 7">DSM 6462</strain>
    </source>
</reference>
<dbReference type="PANTHER" id="PTHR30469:SF38">
    <property type="entry name" value="HLYD FAMILY SECRETION PROTEIN"/>
    <property type="match status" value="1"/>
</dbReference>